<evidence type="ECO:0000313" key="1">
    <source>
        <dbReference type="EMBL" id="KAL0581934.1"/>
    </source>
</evidence>
<proteinExistence type="predicted"/>
<evidence type="ECO:0008006" key="3">
    <source>
        <dbReference type="Google" id="ProtNLM"/>
    </source>
</evidence>
<dbReference type="Gene3D" id="3.80.10.10">
    <property type="entry name" value="Ribonuclease Inhibitor"/>
    <property type="match status" value="1"/>
</dbReference>
<sequence length="572" mass="64311">MLLYPSVLNRSSLDTTICSHCKREFSAPSPVQSPPPQILHSDHVPSDPEIFQNKAILEEQEDILPLYDGEIAHLQTVLGKLTKERDVVRKRIKEHRNAISAHRRIPDEIWSEIFSRCVCDGEYSLSANDKVIKAPTLYTSQVCSRWRRIIYAIPEVWSSFHIDLYSIKRNISPLIDLYLGRSGKSPLQVYFADFSMKCDRLSFFTDKRDVELIVGRKGLAAAGSLMKALDRFGSLDIEISLDLLDLIMKWGRIEPTNGASFSRLKRLTISFNHRFSTGRNRPFWHCIRMAPHLSQIVFGTETEPELLSLPQVRSVGMVAAHSADDILRVLRVATSLKCLTVSFINHKNAFHPLRLATSSLRQLYLYDAEATGIDRLFCKLSLPSITTLLVESCQRSAKPPFSLQSILAMIQKSSGSLKDLTLLVPIRLSELIKILEASPQLTRLAFDLPGMSGQGEDISEFVSRLTINPGIPIIAPALTELCINGVEDTISWDAGIASRLFQMLDSRAQSSRESGRLTDVQLSFHHATRGLHQCSEQCRPGVDPVFLERAKVLEDLDGGMDLTIEYSFYIQC</sequence>
<organism evidence="1 2">
    <name type="scientific">Marasmius crinis-equi</name>
    <dbReference type="NCBI Taxonomy" id="585013"/>
    <lineage>
        <taxon>Eukaryota</taxon>
        <taxon>Fungi</taxon>
        <taxon>Dikarya</taxon>
        <taxon>Basidiomycota</taxon>
        <taxon>Agaricomycotina</taxon>
        <taxon>Agaricomycetes</taxon>
        <taxon>Agaricomycetidae</taxon>
        <taxon>Agaricales</taxon>
        <taxon>Marasmiineae</taxon>
        <taxon>Marasmiaceae</taxon>
        <taxon>Marasmius</taxon>
    </lineage>
</organism>
<dbReference type="Proteomes" id="UP001465976">
    <property type="component" value="Unassembled WGS sequence"/>
</dbReference>
<gene>
    <name evidence="1" type="ORF">V5O48_000164</name>
</gene>
<comment type="caution">
    <text evidence="1">The sequence shown here is derived from an EMBL/GenBank/DDBJ whole genome shotgun (WGS) entry which is preliminary data.</text>
</comment>
<reference evidence="1 2" key="1">
    <citation type="submission" date="2024-02" db="EMBL/GenBank/DDBJ databases">
        <title>A draft genome for the cacao thread blight pathogen Marasmius crinis-equi.</title>
        <authorList>
            <person name="Cohen S.P."/>
            <person name="Baruah I.K."/>
            <person name="Amoako-Attah I."/>
            <person name="Bukari Y."/>
            <person name="Meinhardt L.W."/>
            <person name="Bailey B.A."/>
        </authorList>
    </citation>
    <scope>NUCLEOTIDE SEQUENCE [LARGE SCALE GENOMIC DNA]</scope>
    <source>
        <strain evidence="1 2">GH-76</strain>
    </source>
</reference>
<dbReference type="Gene3D" id="1.20.1280.50">
    <property type="match status" value="1"/>
</dbReference>
<accession>A0ABR3G2F8</accession>
<keyword evidence="2" id="KW-1185">Reference proteome</keyword>
<dbReference type="EMBL" id="JBAHYK010000002">
    <property type="protein sequence ID" value="KAL0581934.1"/>
    <property type="molecule type" value="Genomic_DNA"/>
</dbReference>
<dbReference type="SUPFAM" id="SSF52047">
    <property type="entry name" value="RNI-like"/>
    <property type="match status" value="1"/>
</dbReference>
<name>A0ABR3G2F8_9AGAR</name>
<dbReference type="InterPro" id="IPR032675">
    <property type="entry name" value="LRR_dom_sf"/>
</dbReference>
<evidence type="ECO:0000313" key="2">
    <source>
        <dbReference type="Proteomes" id="UP001465976"/>
    </source>
</evidence>
<protein>
    <recommendedName>
        <fullName evidence="3">F-box domain-containing protein</fullName>
    </recommendedName>
</protein>